<dbReference type="RefSeq" id="WP_005872785.1">
    <property type="nucleotide sequence ID" value="NZ_ACYG01000030.1"/>
</dbReference>
<protein>
    <submittedName>
        <fullName evidence="1">Uncharacterized protein</fullName>
    </submittedName>
</protein>
<dbReference type="EMBL" id="ACYG01000030">
    <property type="protein sequence ID" value="EEV16583.1"/>
    <property type="molecule type" value="Genomic_DNA"/>
</dbReference>
<accession>C8PKH4</accession>
<evidence type="ECO:0000313" key="1">
    <source>
        <dbReference type="EMBL" id="EEV16583.1"/>
    </source>
</evidence>
<dbReference type="OrthoDB" id="5359700at2"/>
<dbReference type="eggNOG" id="ENOG5031V4T">
    <property type="taxonomic scope" value="Bacteria"/>
</dbReference>
<dbReference type="STRING" id="824.CGRAC_2131"/>
<sequence>MREKHIVELLSSAIEGDGIISVVFKFFHIDWGYTLEELDLIINFGIKNGDLLIEDMHDENKHYDKIDWRLDNVYQEIVVVDIYKYMPLLFSKHPTVPDPYKQFITE</sequence>
<name>C8PKH4_9BACT</name>
<keyword evidence="2" id="KW-1185">Reference proteome</keyword>
<proteinExistence type="predicted"/>
<evidence type="ECO:0000313" key="2">
    <source>
        <dbReference type="Proteomes" id="UP000005709"/>
    </source>
</evidence>
<dbReference type="Proteomes" id="UP000005709">
    <property type="component" value="Unassembled WGS sequence"/>
</dbReference>
<organism evidence="1 2">
    <name type="scientific">Campylobacter gracilis RM3268</name>
    <dbReference type="NCBI Taxonomy" id="553220"/>
    <lineage>
        <taxon>Bacteria</taxon>
        <taxon>Pseudomonadati</taxon>
        <taxon>Campylobacterota</taxon>
        <taxon>Epsilonproteobacteria</taxon>
        <taxon>Campylobacterales</taxon>
        <taxon>Campylobacteraceae</taxon>
        <taxon>Campylobacter</taxon>
    </lineage>
</organism>
<dbReference type="AlphaFoldDB" id="C8PKH4"/>
<reference evidence="1 2" key="1">
    <citation type="submission" date="2009-07" db="EMBL/GenBank/DDBJ databases">
        <authorList>
            <person name="Madupu R."/>
            <person name="Sebastian Y."/>
            <person name="Durkin A.S."/>
            <person name="Torralba M."/>
            <person name="Methe B."/>
            <person name="Sutton G.G."/>
            <person name="Strausberg R.L."/>
            <person name="Nelson K.E."/>
        </authorList>
    </citation>
    <scope>NUCLEOTIDE SEQUENCE [LARGE SCALE GENOMIC DNA]</scope>
    <source>
        <strain evidence="1 2">RM3268</strain>
    </source>
</reference>
<gene>
    <name evidence="1" type="ORF">CAMGR0001_0196</name>
</gene>
<comment type="caution">
    <text evidence="1">The sequence shown here is derived from an EMBL/GenBank/DDBJ whole genome shotgun (WGS) entry which is preliminary data.</text>
</comment>